<keyword evidence="2" id="KW-1185">Reference proteome</keyword>
<accession>A0ABQ1M979</accession>
<evidence type="ECO:0000313" key="1">
    <source>
        <dbReference type="EMBL" id="GGC36768.1"/>
    </source>
</evidence>
<dbReference type="Proteomes" id="UP000636010">
    <property type="component" value="Unassembled WGS sequence"/>
</dbReference>
<evidence type="ECO:0000313" key="2">
    <source>
        <dbReference type="Proteomes" id="UP000636010"/>
    </source>
</evidence>
<name>A0ABQ1M979_9BACT</name>
<reference evidence="2" key="1">
    <citation type="journal article" date="2019" name="Int. J. Syst. Evol. Microbiol.">
        <title>The Global Catalogue of Microorganisms (GCM) 10K type strain sequencing project: providing services to taxonomists for standard genome sequencing and annotation.</title>
        <authorList>
            <consortium name="The Broad Institute Genomics Platform"/>
            <consortium name="The Broad Institute Genome Sequencing Center for Infectious Disease"/>
            <person name="Wu L."/>
            <person name="Ma J."/>
        </authorList>
    </citation>
    <scope>NUCLEOTIDE SEQUENCE [LARGE SCALE GENOMIC DNA]</scope>
    <source>
        <strain evidence="2">CGMCC 1.10832</strain>
    </source>
</reference>
<gene>
    <name evidence="1" type="ORF">GCM10011506_22700</name>
</gene>
<comment type="caution">
    <text evidence="1">The sequence shown here is derived from an EMBL/GenBank/DDBJ whole genome shotgun (WGS) entry which is preliminary data.</text>
</comment>
<dbReference type="EMBL" id="BMEC01000007">
    <property type="protein sequence ID" value="GGC36768.1"/>
    <property type="molecule type" value="Genomic_DNA"/>
</dbReference>
<protein>
    <submittedName>
        <fullName evidence="1">Uncharacterized protein</fullName>
    </submittedName>
</protein>
<proteinExistence type="predicted"/>
<organism evidence="1 2">
    <name type="scientific">Marivirga lumbricoides</name>
    <dbReference type="NCBI Taxonomy" id="1046115"/>
    <lineage>
        <taxon>Bacteria</taxon>
        <taxon>Pseudomonadati</taxon>
        <taxon>Bacteroidota</taxon>
        <taxon>Cytophagia</taxon>
        <taxon>Cytophagales</taxon>
        <taxon>Marivirgaceae</taxon>
        <taxon>Marivirga</taxon>
    </lineage>
</organism>
<sequence length="70" mass="7703">MSIKFSAISVSFPKKTESARLTNRGIVKIMAKLLNEVMETDKATLPFNICVIRFEAVPPGTEAMSMTPTL</sequence>